<dbReference type="SUPFAM" id="SSF50965">
    <property type="entry name" value="Galactose oxidase, central domain"/>
    <property type="match status" value="1"/>
</dbReference>
<dbReference type="InterPro" id="IPR011043">
    <property type="entry name" value="Gal_Oxase/kelch_b-propeller"/>
</dbReference>
<gene>
    <name evidence="1" type="ORF">SAMN05216204_101233</name>
</gene>
<evidence type="ECO:0000313" key="1">
    <source>
        <dbReference type="EMBL" id="SFB74841.1"/>
    </source>
</evidence>
<evidence type="ECO:0000313" key="2">
    <source>
        <dbReference type="Proteomes" id="UP000198639"/>
    </source>
</evidence>
<sequence length="1055" mass="113085">MAAVGALTACGGSTDSFEADGATSLGEGTPVTTLSTMSSSAAALAPLADANFTLKSAAAQARAPYTLGYAFQQGDVPRGSSVTADVGTLQVIPKNAWPDGSLKFAVLSGIIDLAANTPKTINLSRSTAPATGTPLDTLRLRFTNIIAEVGTDAFGSARWSGADWDTPFASWVSGPIMSSWIYRKPIGVDKHLVAWLEVRLFNNGMVEVLPWIENGYLQVAAPTNKLTRYTFTLGKTQRFSATIDLKHHQRTPLISGAALSYWLSGDATVVPTHNKAYLQATELVPSYMAKIAGTSAIVKGLVASYQPLQAGNFKFDQDNMASSGYQEPIGLLPQHDVLYLTSDAPEAYGAVVRNGFSAGRWGIHYRDETTNRPLRFSSYPTLNIGDNQAFKDNGGSTAGRYTPAPTGGNPPGWDVAHSPSVGYLAYLVTARFYFMEEVQFAATANYLGNGDNTSLRTGSKGLVQTAVSAWQTRSAAWDWRAKVQALAVTPDNDTALRSEFIASVEANIEHFHGRYVAQPNNPFGWIKPGESYDNTLRPGAPWQQDFVTAAFGYSVSLGLPISSAASSKLAAFFQWKAKSAVMRLGDKSGFWYVNAVPYQVMISPAALPDYDRGTGPWYTTDAQVYAATYANPPAWLGKSEGVLAAEYMPGVDAMWGNLMPAIAYAVRHGVPGAQEAYGRMVSASNWGTLRDAFGGRPVWSVQPAKMLPVEVPVAMPTPSGTPAWLAGAAVGQWVEIANTAGAGGAAMAYSGFAYRDDTNEIMIAAAGGHGDAFDNRVVSLRLTADAPAWTQRMAPSTAIAMDVPYYPDGKPTSRHLYSSVHFVPQVNRLMVFGIKGAYGNAHDFSTVDAFNPDTNTWDAPGSWQNMPSGHLGAVKVRATGDIWSSFLAKWSPVTKTWTQPITTRTDTVRAPIAHDSLRNQLFTMNWGDGQGYGTPKLFTSIVPCNGSVQISIRLNPSAALSSLEAEQPSYAGMDYDVANDRFLFYCGQGASAGRIYVVKPNAGTNWDISILPSSGKLPPATLGDGVHTRFRFIPALNGFVLLPNGHSNLFFIRTA</sequence>
<dbReference type="AlphaFoldDB" id="A0A1I1DIU3"/>
<dbReference type="Proteomes" id="UP000198639">
    <property type="component" value="Unassembled WGS sequence"/>
</dbReference>
<organism evidence="1 2">
    <name type="scientific">Massilia yuzhufengensis</name>
    <dbReference type="NCBI Taxonomy" id="1164594"/>
    <lineage>
        <taxon>Bacteria</taxon>
        <taxon>Pseudomonadati</taxon>
        <taxon>Pseudomonadota</taxon>
        <taxon>Betaproteobacteria</taxon>
        <taxon>Burkholderiales</taxon>
        <taxon>Oxalobacteraceae</taxon>
        <taxon>Telluria group</taxon>
        <taxon>Massilia</taxon>
    </lineage>
</organism>
<proteinExistence type="predicted"/>
<dbReference type="STRING" id="1164594.SAMN05216204_101233"/>
<reference evidence="2" key="1">
    <citation type="submission" date="2016-10" db="EMBL/GenBank/DDBJ databases">
        <authorList>
            <person name="Varghese N."/>
            <person name="Submissions S."/>
        </authorList>
    </citation>
    <scope>NUCLEOTIDE SEQUENCE [LARGE SCALE GENOMIC DNA]</scope>
    <source>
        <strain evidence="2">CGMCC 1.12041</strain>
    </source>
</reference>
<accession>A0A1I1DIU3</accession>
<keyword evidence="2" id="KW-1185">Reference proteome</keyword>
<dbReference type="EMBL" id="FOLD01000001">
    <property type="protein sequence ID" value="SFB74841.1"/>
    <property type="molecule type" value="Genomic_DNA"/>
</dbReference>
<name>A0A1I1DIU3_9BURK</name>
<protein>
    <submittedName>
        <fullName evidence="1">Uncharacterized protein</fullName>
    </submittedName>
</protein>